<protein>
    <recommendedName>
        <fullName evidence="2">histidine kinase</fullName>
        <ecNumber evidence="2">2.7.13.3</ecNumber>
    </recommendedName>
</protein>
<evidence type="ECO:0000313" key="10">
    <source>
        <dbReference type="EMBL" id="SBW12238.1"/>
    </source>
</evidence>
<dbReference type="PROSITE" id="PS50109">
    <property type="entry name" value="HIS_KIN"/>
    <property type="match status" value="1"/>
</dbReference>
<evidence type="ECO:0000256" key="7">
    <source>
        <dbReference type="ARBA" id="ARBA00023012"/>
    </source>
</evidence>
<dbReference type="PRINTS" id="PR00344">
    <property type="entry name" value="BCTRLSENSOR"/>
</dbReference>
<evidence type="ECO:0000259" key="9">
    <source>
        <dbReference type="PROSITE" id="PS50112"/>
    </source>
</evidence>
<dbReference type="InterPro" id="IPR003594">
    <property type="entry name" value="HATPase_dom"/>
</dbReference>
<reference evidence="10" key="1">
    <citation type="submission" date="2016-04" db="EMBL/GenBank/DDBJ databases">
        <authorList>
            <person name="Evans L.H."/>
            <person name="Alamgir A."/>
            <person name="Owens N."/>
            <person name="Weber N.D."/>
            <person name="Virtaneva K."/>
            <person name="Barbian K."/>
            <person name="Babar A."/>
            <person name="Rosenke K."/>
        </authorList>
    </citation>
    <scope>NUCLEOTIDE SEQUENCE</scope>
    <source>
        <strain evidence="10">86</strain>
    </source>
</reference>
<evidence type="ECO:0000256" key="4">
    <source>
        <dbReference type="ARBA" id="ARBA00022741"/>
    </source>
</evidence>
<dbReference type="Pfam" id="PF12860">
    <property type="entry name" value="PAS_7"/>
    <property type="match status" value="1"/>
</dbReference>
<dbReference type="InterPro" id="IPR005467">
    <property type="entry name" value="His_kinase_dom"/>
</dbReference>
<dbReference type="InterPro" id="IPR013702">
    <property type="entry name" value="FIST_domain_N"/>
</dbReference>
<evidence type="ECO:0000256" key="6">
    <source>
        <dbReference type="ARBA" id="ARBA00022840"/>
    </source>
</evidence>
<sequence length="1147" mass="122425">MPDAAMLAQQVRVEIAPGGRIDPDAFVFPTGRARFAVAFVSPFLDFAATAAGLAAAAGPTPLVAAPSAGEIAAPGGGPLYRPCDAAHADAVVAIFPPDLIAAVHLLEFDLGAREEPRAARAARLAAELDAVRAPFPLDVRDTLALTFCDGSTGGEALLTEAVFACGRLPLAFVGGSAGAARLDAPTPVWTGRAVRHGHAVTALLKLAPGRRYGLFKSHNFRPSARTFVVVDADVSRRVVSTLLDAEAETARPAAAVLADRLGVARENLAAALAGYSFGIDIAGEIFVRSVREVGEDGALAFFCDVHPGDQLVLIAADDFVATTRADVARFFADKPPPLGALAIDCILRRVDNAADLDRLAGTWPCPVAGFSSFGEMMGVSLNQTLTAVAFFDARGGDLADDLIDRFPVHYAHWQAAATLAQLRRMEIINRLRADTTRRLTHHLGASAALACEIEGMLTHESGLSATLDNIRATIAREVAAERRAHHAEQQLAEAVETLSEGFALYDADDRLVLLNKRFHDMFPTVDRAEAIGSTFEEVMRLVAARGLYGYSGEPLDRFLAARLAAHRAADGSATLQRMADGRWLINRENRLKSGGVVGIRTDVTEIKQREAELERLTSRYELILGAAGDGIVELDAEGRVRFANPAAQTMLAADEGFLLGRAAALALGAPDLPAFPLAGPEALGGELSCARAGGARFTAEYVLTPIAGTGGFAGAVLVFRDISLRKRYEATLANQQKLLEQQVELRTRELSTEIAGRIRLDQALQESRNRLMGITSSLFEGVLLIDGFGVIVFANPSAHRWLGAEVLLERLADEVFQLERDDRAVPFEDGPLRTVIADGKAFADDDAAFHTADGRRLAVAYAAAPLEEAGRRRLAVISFRGIDALKAAQREALQASRLASVGQLAAGVAHEINTPIQYVGDNLRFIQDTFPDIAAACAEVRAQWPEAEAVLARFDVKEVLAEYPDAIGQALQGVGHVTQIVRSMKDFSHPGGGAKVGTDINAAIESTVTVCRNEWKHVAQLTTDLDPALPKILCYPSDIHQVLLNLVINAAHAVGERADGATGRIRIATRHDDGWVEVRVADDGPGVPKALRDRIFDPFFTTKGVGKGTGQGLSICQDIVVRKHGGKLFLDETETQGATFVVRLPIG</sequence>
<name>A0A212KKS1_9PROT</name>
<comment type="catalytic activity">
    <reaction evidence="1">
        <text>ATP + protein L-histidine = ADP + protein N-phospho-L-histidine.</text>
        <dbReference type="EC" id="2.7.13.3"/>
    </reaction>
</comment>
<dbReference type="InterPro" id="IPR035965">
    <property type="entry name" value="PAS-like_dom_sf"/>
</dbReference>
<feature type="domain" description="PAS" evidence="9">
    <location>
        <begin position="616"/>
        <end position="671"/>
    </location>
</feature>
<evidence type="ECO:0000256" key="2">
    <source>
        <dbReference type="ARBA" id="ARBA00012438"/>
    </source>
</evidence>
<dbReference type="Pfam" id="PF08495">
    <property type="entry name" value="FIST"/>
    <property type="match status" value="1"/>
</dbReference>
<evidence type="ECO:0000256" key="1">
    <source>
        <dbReference type="ARBA" id="ARBA00000085"/>
    </source>
</evidence>
<dbReference type="Pfam" id="PF10442">
    <property type="entry name" value="FIST_C"/>
    <property type="match status" value="1"/>
</dbReference>
<evidence type="ECO:0000256" key="5">
    <source>
        <dbReference type="ARBA" id="ARBA00022777"/>
    </source>
</evidence>
<dbReference type="EMBL" id="FLUO01000002">
    <property type="protein sequence ID" value="SBW12238.1"/>
    <property type="molecule type" value="Genomic_DNA"/>
</dbReference>
<dbReference type="Gene3D" id="1.10.287.130">
    <property type="match status" value="1"/>
</dbReference>
<dbReference type="NCBIfam" id="TIGR00229">
    <property type="entry name" value="sensory_box"/>
    <property type="match status" value="1"/>
</dbReference>
<dbReference type="SMART" id="SM00091">
    <property type="entry name" value="PAS"/>
    <property type="match status" value="3"/>
</dbReference>
<dbReference type="SMART" id="SM00387">
    <property type="entry name" value="HATPase_c"/>
    <property type="match status" value="1"/>
</dbReference>
<keyword evidence="6" id="KW-0067">ATP-binding</keyword>
<dbReference type="PROSITE" id="PS50112">
    <property type="entry name" value="PAS"/>
    <property type="match status" value="1"/>
</dbReference>
<dbReference type="Gene3D" id="3.30.450.20">
    <property type="entry name" value="PAS domain"/>
    <property type="match status" value="3"/>
</dbReference>
<dbReference type="GO" id="GO:0004673">
    <property type="term" value="F:protein histidine kinase activity"/>
    <property type="evidence" value="ECO:0007669"/>
    <property type="project" value="UniProtKB-EC"/>
</dbReference>
<dbReference type="InterPro" id="IPR000014">
    <property type="entry name" value="PAS"/>
</dbReference>
<dbReference type="PANTHER" id="PTHR43065">
    <property type="entry name" value="SENSOR HISTIDINE KINASE"/>
    <property type="match status" value="1"/>
</dbReference>
<dbReference type="PANTHER" id="PTHR43065:SF46">
    <property type="entry name" value="C4-DICARBOXYLATE TRANSPORT SENSOR PROTEIN DCTB"/>
    <property type="match status" value="1"/>
</dbReference>
<dbReference type="EC" id="2.7.13.3" evidence="2"/>
<keyword evidence="4" id="KW-0547">Nucleotide-binding</keyword>
<organism evidence="10">
    <name type="scientific">uncultured Alphaproteobacteria bacterium</name>
    <dbReference type="NCBI Taxonomy" id="91750"/>
    <lineage>
        <taxon>Bacteria</taxon>
        <taxon>Pseudomonadati</taxon>
        <taxon>Pseudomonadota</taxon>
        <taxon>Alphaproteobacteria</taxon>
        <taxon>environmental samples</taxon>
    </lineage>
</organism>
<dbReference type="SUPFAM" id="SSF55785">
    <property type="entry name" value="PYP-like sensor domain (PAS domain)"/>
    <property type="match status" value="3"/>
</dbReference>
<dbReference type="InterPro" id="IPR004358">
    <property type="entry name" value="Sig_transdc_His_kin-like_C"/>
</dbReference>
<dbReference type="SMART" id="SM00897">
    <property type="entry name" value="FIST"/>
    <property type="match status" value="1"/>
</dbReference>
<dbReference type="Pfam" id="PF02518">
    <property type="entry name" value="HATPase_c"/>
    <property type="match status" value="1"/>
</dbReference>
<dbReference type="Pfam" id="PF13188">
    <property type="entry name" value="PAS_8"/>
    <property type="match status" value="2"/>
</dbReference>
<keyword evidence="3" id="KW-0808">Transferase</keyword>
<dbReference type="InterPro" id="IPR019494">
    <property type="entry name" value="FIST_C"/>
</dbReference>
<evidence type="ECO:0000259" key="8">
    <source>
        <dbReference type="PROSITE" id="PS50109"/>
    </source>
</evidence>
<dbReference type="InterPro" id="IPR036890">
    <property type="entry name" value="HATPase_C_sf"/>
</dbReference>
<feature type="domain" description="Histidine kinase" evidence="8">
    <location>
        <begin position="907"/>
        <end position="1147"/>
    </location>
</feature>
<gene>
    <name evidence="10" type="ORF">KL86APRO_20513</name>
</gene>
<evidence type="ECO:0000256" key="3">
    <source>
        <dbReference type="ARBA" id="ARBA00022679"/>
    </source>
</evidence>
<dbReference type="CDD" id="cd00130">
    <property type="entry name" value="PAS"/>
    <property type="match status" value="1"/>
</dbReference>
<accession>A0A212KKS1</accession>
<keyword evidence="7" id="KW-0902">Two-component regulatory system</keyword>
<dbReference type="AlphaFoldDB" id="A0A212KKS1"/>
<dbReference type="SUPFAM" id="SSF55874">
    <property type="entry name" value="ATPase domain of HSP90 chaperone/DNA topoisomerase II/histidine kinase"/>
    <property type="match status" value="1"/>
</dbReference>
<keyword evidence="5 10" id="KW-0418">Kinase</keyword>
<dbReference type="Gene3D" id="3.30.565.10">
    <property type="entry name" value="Histidine kinase-like ATPase, C-terminal domain"/>
    <property type="match status" value="1"/>
</dbReference>
<dbReference type="GO" id="GO:0000160">
    <property type="term" value="P:phosphorelay signal transduction system"/>
    <property type="evidence" value="ECO:0007669"/>
    <property type="project" value="UniProtKB-KW"/>
</dbReference>
<dbReference type="GO" id="GO:0005524">
    <property type="term" value="F:ATP binding"/>
    <property type="evidence" value="ECO:0007669"/>
    <property type="project" value="UniProtKB-KW"/>
</dbReference>
<dbReference type="SMART" id="SM01204">
    <property type="entry name" value="FIST_C"/>
    <property type="match status" value="1"/>
</dbReference>
<proteinExistence type="predicted"/>